<dbReference type="EMBL" id="QRVK01000018">
    <property type="protein sequence ID" value="RGS41692.1"/>
    <property type="molecule type" value="Genomic_DNA"/>
</dbReference>
<dbReference type="RefSeq" id="WP_004853814.1">
    <property type="nucleotide sequence ID" value="NZ_CP102278.1"/>
</dbReference>
<feature type="transmembrane region" description="Helical" evidence="1">
    <location>
        <begin position="250"/>
        <end position="271"/>
    </location>
</feature>
<keyword evidence="1" id="KW-0812">Transmembrane</keyword>
<evidence type="ECO:0000313" key="2">
    <source>
        <dbReference type="EMBL" id="RGS41692.1"/>
    </source>
</evidence>
<dbReference type="AlphaFoldDB" id="A0A3R5YTU8"/>
<protein>
    <recommendedName>
        <fullName evidence="4">ABC-2 family transporter protein</fullName>
    </recommendedName>
</protein>
<keyword evidence="1" id="KW-0472">Membrane</keyword>
<dbReference type="OrthoDB" id="9967682at2"/>
<keyword evidence="1" id="KW-1133">Transmembrane helix</keyword>
<reference evidence="2 3" key="1">
    <citation type="submission" date="2018-08" db="EMBL/GenBank/DDBJ databases">
        <title>A genome reference for cultivated species of the human gut microbiota.</title>
        <authorList>
            <person name="Zou Y."/>
            <person name="Xue W."/>
            <person name="Luo G."/>
        </authorList>
    </citation>
    <scope>NUCLEOTIDE SEQUENCE [LARGE SCALE GENOMIC DNA]</scope>
    <source>
        <strain evidence="2 3">AF22-21</strain>
    </source>
</reference>
<feature type="transmembrane region" description="Helical" evidence="1">
    <location>
        <begin position="277"/>
        <end position="295"/>
    </location>
</feature>
<organism evidence="2 3">
    <name type="scientific">Coprococcus eutactus</name>
    <dbReference type="NCBI Taxonomy" id="33043"/>
    <lineage>
        <taxon>Bacteria</taxon>
        <taxon>Bacillati</taxon>
        <taxon>Bacillota</taxon>
        <taxon>Clostridia</taxon>
        <taxon>Lachnospirales</taxon>
        <taxon>Lachnospiraceae</taxon>
        <taxon>Coprococcus</taxon>
    </lineage>
</organism>
<dbReference type="Proteomes" id="UP000283295">
    <property type="component" value="Unassembled WGS sequence"/>
</dbReference>
<sequence>MKNLVQINILIKRMLCRPAMIAVLMLIPMALILVHALPEKKQSTEIVSGIFIETPDEYTDSFTGYLYNTATGFTFQPYESLPDMKDDVASGKLDAGYSFPVDFSQAMIHMDTNVKVDVYTSAGSSFENVTCESVYAALLYAYAADMSINMLGNRYIFDTTSIDIEDRADKFIRERFNGYIENDDIFSISGGLSGKYTSPDKIVPNNFPAELLIYMTIFICALLGTQNYLKDLDNGVYSSLPGYRKLSFCTKNIAAGIIPAAIMSFISLIIYMSYASILYITVHIAVVSVISLASSMLTGMILRRYKVFTIAMPFVIICTLLPLLLAQLSQM</sequence>
<evidence type="ECO:0008006" key="4">
    <source>
        <dbReference type="Google" id="ProtNLM"/>
    </source>
</evidence>
<accession>A0A3R5YTU8</accession>
<dbReference type="GeneID" id="92832494"/>
<comment type="caution">
    <text evidence="2">The sequence shown here is derived from an EMBL/GenBank/DDBJ whole genome shotgun (WGS) entry which is preliminary data.</text>
</comment>
<gene>
    <name evidence="2" type="ORF">DWX94_08245</name>
</gene>
<evidence type="ECO:0000313" key="3">
    <source>
        <dbReference type="Proteomes" id="UP000283295"/>
    </source>
</evidence>
<feature type="transmembrane region" description="Helical" evidence="1">
    <location>
        <begin position="307"/>
        <end position="328"/>
    </location>
</feature>
<name>A0A3R5YTU8_9FIRM</name>
<proteinExistence type="predicted"/>
<evidence type="ECO:0000256" key="1">
    <source>
        <dbReference type="SAM" id="Phobius"/>
    </source>
</evidence>